<proteinExistence type="predicted"/>
<dbReference type="EMBL" id="JAULSW010000010">
    <property type="protein sequence ID" value="KAK3368106.1"/>
    <property type="molecule type" value="Genomic_DNA"/>
</dbReference>
<protein>
    <submittedName>
        <fullName evidence="1">Uncharacterized protein</fullName>
    </submittedName>
</protein>
<sequence length="150" mass="16060">MLILPAAAAIKGRCHGARVEGGCSVILPDFLFSSPHTLRSKRVGGRLANTDARCLRLSWAAPHLSSARRARSQAFTLSLNLLLSCHIAGSLSPLPLPPSPSLSPAPFKIIRVALIPAPHLLSPRPPPSRYQNLYCKGSDGLLPSSRRSFP</sequence>
<dbReference type="AlphaFoldDB" id="A0AAE0K159"/>
<reference evidence="1" key="1">
    <citation type="journal article" date="2023" name="Mol. Phylogenet. Evol.">
        <title>Genome-scale phylogeny and comparative genomics of the fungal order Sordariales.</title>
        <authorList>
            <person name="Hensen N."/>
            <person name="Bonometti L."/>
            <person name="Westerberg I."/>
            <person name="Brannstrom I.O."/>
            <person name="Guillou S."/>
            <person name="Cros-Aarteil S."/>
            <person name="Calhoun S."/>
            <person name="Haridas S."/>
            <person name="Kuo A."/>
            <person name="Mondo S."/>
            <person name="Pangilinan J."/>
            <person name="Riley R."/>
            <person name="LaButti K."/>
            <person name="Andreopoulos B."/>
            <person name="Lipzen A."/>
            <person name="Chen C."/>
            <person name="Yan M."/>
            <person name="Daum C."/>
            <person name="Ng V."/>
            <person name="Clum A."/>
            <person name="Steindorff A."/>
            <person name="Ohm R.A."/>
            <person name="Martin F."/>
            <person name="Silar P."/>
            <person name="Natvig D.O."/>
            <person name="Lalanne C."/>
            <person name="Gautier V."/>
            <person name="Ament-Velasquez S.L."/>
            <person name="Kruys A."/>
            <person name="Hutchinson M.I."/>
            <person name="Powell A.J."/>
            <person name="Barry K."/>
            <person name="Miller A.N."/>
            <person name="Grigoriev I.V."/>
            <person name="Debuchy R."/>
            <person name="Gladieux P."/>
            <person name="Hiltunen Thoren M."/>
            <person name="Johannesson H."/>
        </authorList>
    </citation>
    <scope>NUCLEOTIDE SEQUENCE</scope>
    <source>
        <strain evidence="1">CBS 232.78</strain>
    </source>
</reference>
<keyword evidence="2" id="KW-1185">Reference proteome</keyword>
<gene>
    <name evidence="1" type="ORF">B0H63DRAFT_69332</name>
</gene>
<name>A0AAE0K159_9PEZI</name>
<organism evidence="1 2">
    <name type="scientific">Podospora didyma</name>
    <dbReference type="NCBI Taxonomy" id="330526"/>
    <lineage>
        <taxon>Eukaryota</taxon>
        <taxon>Fungi</taxon>
        <taxon>Dikarya</taxon>
        <taxon>Ascomycota</taxon>
        <taxon>Pezizomycotina</taxon>
        <taxon>Sordariomycetes</taxon>
        <taxon>Sordariomycetidae</taxon>
        <taxon>Sordariales</taxon>
        <taxon>Podosporaceae</taxon>
        <taxon>Podospora</taxon>
    </lineage>
</organism>
<comment type="caution">
    <text evidence="1">The sequence shown here is derived from an EMBL/GenBank/DDBJ whole genome shotgun (WGS) entry which is preliminary data.</text>
</comment>
<evidence type="ECO:0000313" key="1">
    <source>
        <dbReference type="EMBL" id="KAK3368106.1"/>
    </source>
</evidence>
<reference evidence="1" key="2">
    <citation type="submission" date="2023-06" db="EMBL/GenBank/DDBJ databases">
        <authorList>
            <consortium name="Lawrence Berkeley National Laboratory"/>
            <person name="Haridas S."/>
            <person name="Hensen N."/>
            <person name="Bonometti L."/>
            <person name="Westerberg I."/>
            <person name="Brannstrom I.O."/>
            <person name="Guillou S."/>
            <person name="Cros-Aarteil S."/>
            <person name="Calhoun S."/>
            <person name="Kuo A."/>
            <person name="Mondo S."/>
            <person name="Pangilinan J."/>
            <person name="Riley R."/>
            <person name="LaButti K."/>
            <person name="Andreopoulos B."/>
            <person name="Lipzen A."/>
            <person name="Chen C."/>
            <person name="Yanf M."/>
            <person name="Daum C."/>
            <person name="Ng V."/>
            <person name="Clum A."/>
            <person name="Steindorff A."/>
            <person name="Ohm R."/>
            <person name="Martin F."/>
            <person name="Silar P."/>
            <person name="Natvig D."/>
            <person name="Lalanne C."/>
            <person name="Gautier V."/>
            <person name="Ament-velasquez S.L."/>
            <person name="Kruys A."/>
            <person name="Hutchinson M.I."/>
            <person name="Powell A.J."/>
            <person name="Barry K."/>
            <person name="Miller A.N."/>
            <person name="Grigoriev I.V."/>
            <person name="Debuchy R."/>
            <person name="Gladieux P."/>
            <person name="Thoren M.H."/>
            <person name="Johannesson H."/>
        </authorList>
    </citation>
    <scope>NUCLEOTIDE SEQUENCE</scope>
    <source>
        <strain evidence="1">CBS 232.78</strain>
    </source>
</reference>
<dbReference type="Proteomes" id="UP001285441">
    <property type="component" value="Unassembled WGS sequence"/>
</dbReference>
<evidence type="ECO:0000313" key="2">
    <source>
        <dbReference type="Proteomes" id="UP001285441"/>
    </source>
</evidence>
<accession>A0AAE0K159</accession>